<dbReference type="CDD" id="cd12797">
    <property type="entry name" value="M23_peptidase"/>
    <property type="match status" value="1"/>
</dbReference>
<name>A0A4R9JS57_9LEPT</name>
<gene>
    <name evidence="3" type="ORF">EHQ59_06470</name>
</gene>
<evidence type="ECO:0000259" key="2">
    <source>
        <dbReference type="Pfam" id="PF01551"/>
    </source>
</evidence>
<reference evidence="3" key="1">
    <citation type="journal article" date="2019" name="PLoS Negl. Trop. Dis.">
        <title>Revisiting the worldwide diversity of Leptospira species in the environment.</title>
        <authorList>
            <person name="Vincent A.T."/>
            <person name="Schiettekatte O."/>
            <person name="Bourhy P."/>
            <person name="Veyrier F.J."/>
            <person name="Picardeau M."/>
        </authorList>
    </citation>
    <scope>NUCLEOTIDE SEQUENCE [LARGE SCALE GENOMIC DNA]</scope>
    <source>
        <strain evidence="3">201702454</strain>
    </source>
</reference>
<dbReference type="InterPro" id="IPR011055">
    <property type="entry name" value="Dup_hybrid_motif"/>
</dbReference>
<feature type="compositionally biased region" description="Basic and acidic residues" evidence="1">
    <location>
        <begin position="1"/>
        <end position="19"/>
    </location>
</feature>
<comment type="caution">
    <text evidence="3">The sequence shown here is derived from an EMBL/GenBank/DDBJ whole genome shotgun (WGS) entry which is preliminary data.</text>
</comment>
<proteinExistence type="predicted"/>
<dbReference type="OrthoDB" id="346272at2"/>
<dbReference type="GO" id="GO:0004222">
    <property type="term" value="F:metalloendopeptidase activity"/>
    <property type="evidence" value="ECO:0007669"/>
    <property type="project" value="TreeGrafter"/>
</dbReference>
<dbReference type="PANTHER" id="PTHR21666:SF270">
    <property type="entry name" value="MUREIN HYDROLASE ACTIVATOR ENVC"/>
    <property type="match status" value="1"/>
</dbReference>
<evidence type="ECO:0000313" key="4">
    <source>
        <dbReference type="Proteomes" id="UP000297609"/>
    </source>
</evidence>
<evidence type="ECO:0000313" key="3">
    <source>
        <dbReference type="EMBL" id="TGL54502.1"/>
    </source>
</evidence>
<protein>
    <submittedName>
        <fullName evidence="3">M23 family metallopeptidase</fullName>
    </submittedName>
</protein>
<dbReference type="InterPro" id="IPR016047">
    <property type="entry name" value="M23ase_b-sheet_dom"/>
</dbReference>
<dbReference type="EMBL" id="RQGG01000015">
    <property type="protein sequence ID" value="TGL54502.1"/>
    <property type="molecule type" value="Genomic_DNA"/>
</dbReference>
<dbReference type="Proteomes" id="UP000297609">
    <property type="component" value="Unassembled WGS sequence"/>
</dbReference>
<dbReference type="SUPFAM" id="SSF51261">
    <property type="entry name" value="Duplicated hybrid motif"/>
    <property type="match status" value="1"/>
</dbReference>
<sequence length="275" mass="30949">DKDTLTELKNKYPMGDKNKSAIPTRPLSISEHIWGSFDDPGQPIKGLNLSESRASILDRFPERELSEIYILKDRSKAEEYIKNGNYDEQTKKKLTTELDRMQNEWRENEKTEEGRIKNRNVEAAFKGYDVIQYEGRLPVYRNQNGAILPFPIINSDFGPRDVTDSGVHNGLDFPVPIGTPVPVVYSGTVIKSNYSESWGNYVVVKSEDGYNVYAYRSSSDVKVGDQVNQGSQLGRSGNSGFFIKDGVSQQVGAHFHFGVFIDENLKKPVDPKGSE</sequence>
<dbReference type="Gene3D" id="2.70.70.10">
    <property type="entry name" value="Glucose Permease (Domain IIA)"/>
    <property type="match status" value="1"/>
</dbReference>
<evidence type="ECO:0000256" key="1">
    <source>
        <dbReference type="SAM" id="MobiDB-lite"/>
    </source>
</evidence>
<keyword evidence="4" id="KW-1185">Reference proteome</keyword>
<dbReference type="Pfam" id="PF01551">
    <property type="entry name" value="Peptidase_M23"/>
    <property type="match status" value="1"/>
</dbReference>
<feature type="domain" description="M23ase beta-sheet core" evidence="2">
    <location>
        <begin position="167"/>
        <end position="270"/>
    </location>
</feature>
<dbReference type="RefSeq" id="WP_135618504.1">
    <property type="nucleotide sequence ID" value="NZ_RQGG01000015.1"/>
</dbReference>
<feature type="region of interest" description="Disordered" evidence="1">
    <location>
        <begin position="1"/>
        <end position="23"/>
    </location>
</feature>
<feature type="non-terminal residue" evidence="3">
    <location>
        <position position="1"/>
    </location>
</feature>
<dbReference type="PANTHER" id="PTHR21666">
    <property type="entry name" value="PEPTIDASE-RELATED"/>
    <property type="match status" value="1"/>
</dbReference>
<dbReference type="InterPro" id="IPR050570">
    <property type="entry name" value="Cell_wall_metabolism_enzyme"/>
</dbReference>
<accession>A0A4R9JS57</accession>
<dbReference type="AlphaFoldDB" id="A0A4R9JS57"/>
<organism evidence="3 4">
    <name type="scientific">Leptospira kemamanensis</name>
    <dbReference type="NCBI Taxonomy" id="2484942"/>
    <lineage>
        <taxon>Bacteria</taxon>
        <taxon>Pseudomonadati</taxon>
        <taxon>Spirochaetota</taxon>
        <taxon>Spirochaetia</taxon>
        <taxon>Leptospirales</taxon>
        <taxon>Leptospiraceae</taxon>
        <taxon>Leptospira</taxon>
    </lineage>
</organism>